<dbReference type="PROSITE" id="PS50077">
    <property type="entry name" value="HEAT_REPEAT"/>
    <property type="match status" value="1"/>
</dbReference>
<organism evidence="5 6">
    <name type="scientific">Roseofilum halophilum BLCC-M91</name>
    <dbReference type="NCBI Taxonomy" id="3022259"/>
    <lineage>
        <taxon>Bacteria</taxon>
        <taxon>Bacillati</taxon>
        <taxon>Cyanobacteriota</taxon>
        <taxon>Cyanophyceae</taxon>
        <taxon>Desertifilales</taxon>
        <taxon>Desertifilaceae</taxon>
        <taxon>Roseofilum</taxon>
        <taxon>Roseofilum halophilum</taxon>
    </lineage>
</organism>
<dbReference type="NCBIfam" id="NF045915">
    <property type="entry name" value="PhycobilmeDegNblB"/>
    <property type="match status" value="1"/>
</dbReference>
<sequence length="227" mass="24479">MSVTPESVQQLLDSENYGDRLRGVNMLRLLDPAVAFPKIEGLVNDGNVRVRYAAVSQLSTVGEADREQSLQILRDRLENDPEIDVKAAAADGIGALHLTEAYPDLEQAYGNTQEWLLQMSIVATLGELGDPRALSLLQQALDSSTDLVRAAAVSSLGELGNTEAVELLFPLVDDPDWQVRHRVAQALHRLGAEGEGVKSALNRLAQDPVEQVAIAAQNTYSASRGNG</sequence>
<comment type="function">
    <text evidence="4">Catalyzes the hydroxylation of the N(6)-(4-aminobutyl)-L-lysine intermediate produced by deoxyhypusine synthase/DHPS on a critical lysine of the eukaryotic translation initiation factor 5A/eIF-5A. This is the second step of the post-translational modification of that lysine into an unusual amino acid residue named hypusine. Hypusination is unique to mature eIF-5A factor and is essential for its function.</text>
</comment>
<keyword evidence="2" id="KW-0677">Repeat</keyword>
<dbReference type="SMART" id="SM00567">
    <property type="entry name" value="EZ_HEAT"/>
    <property type="match status" value="5"/>
</dbReference>
<dbReference type="Pfam" id="PF02985">
    <property type="entry name" value="HEAT"/>
    <property type="match status" value="1"/>
</dbReference>
<protein>
    <submittedName>
        <fullName evidence="5">HEAT repeat domain-containing protein</fullName>
    </submittedName>
</protein>
<keyword evidence="3" id="KW-0605">Phycobilisome</keyword>
<evidence type="ECO:0000313" key="6">
    <source>
        <dbReference type="Proteomes" id="UP001231370"/>
    </source>
</evidence>
<dbReference type="InterPro" id="IPR004155">
    <property type="entry name" value="PBS_lyase_HEAT"/>
</dbReference>
<accession>A0ABT7BPZ9</accession>
<evidence type="ECO:0000256" key="3">
    <source>
        <dbReference type="ARBA" id="ARBA00022738"/>
    </source>
</evidence>
<dbReference type="PANTHER" id="PTHR12697:SF39">
    <property type="entry name" value="SLR1687 PROTEIN"/>
    <property type="match status" value="1"/>
</dbReference>
<name>A0ABT7BPZ9_9CYAN</name>
<keyword evidence="1" id="KW-0042">Antenna complex</keyword>
<keyword evidence="6" id="KW-1185">Reference proteome</keyword>
<dbReference type="InterPro" id="IPR021133">
    <property type="entry name" value="HEAT_type_2"/>
</dbReference>
<dbReference type="RefSeq" id="WP_283764572.1">
    <property type="nucleotide sequence ID" value="NZ_JAQPOK010000159.1"/>
</dbReference>
<evidence type="ECO:0000256" key="4">
    <source>
        <dbReference type="ARBA" id="ARBA00045876"/>
    </source>
</evidence>
<dbReference type="InterPro" id="IPR016024">
    <property type="entry name" value="ARM-type_fold"/>
</dbReference>
<proteinExistence type="predicted"/>
<dbReference type="Proteomes" id="UP001231370">
    <property type="component" value="Unassembled WGS sequence"/>
</dbReference>
<gene>
    <name evidence="5" type="ORF">PJF56_20635</name>
</gene>
<reference evidence="5 6" key="1">
    <citation type="submission" date="2023-01" db="EMBL/GenBank/DDBJ databases">
        <title>Novel diversity within Roseofilum (Cyanobacteria; Desertifilaceae) from marine benthic mats with descriptions of four novel species.</title>
        <authorList>
            <person name="Wang Y."/>
            <person name="Berthold D.E."/>
            <person name="Hu J."/>
            <person name="Lefler F.W."/>
            <person name="Laughinghouse H.D. IV."/>
        </authorList>
    </citation>
    <scope>NUCLEOTIDE SEQUENCE [LARGE SCALE GENOMIC DNA]</scope>
    <source>
        <strain evidence="5 6">BLCC-M91</strain>
    </source>
</reference>
<dbReference type="SUPFAM" id="SSF48371">
    <property type="entry name" value="ARM repeat"/>
    <property type="match status" value="1"/>
</dbReference>
<dbReference type="PANTHER" id="PTHR12697">
    <property type="entry name" value="PBS LYASE HEAT-LIKE PROTEIN"/>
    <property type="match status" value="1"/>
</dbReference>
<dbReference type="InterPro" id="IPR011989">
    <property type="entry name" value="ARM-like"/>
</dbReference>
<comment type="caution">
    <text evidence="5">The sequence shown here is derived from an EMBL/GenBank/DDBJ whole genome shotgun (WGS) entry which is preliminary data.</text>
</comment>
<dbReference type="Pfam" id="PF13646">
    <property type="entry name" value="HEAT_2"/>
    <property type="match status" value="1"/>
</dbReference>
<evidence type="ECO:0000313" key="5">
    <source>
        <dbReference type="EMBL" id="MDJ1181273.1"/>
    </source>
</evidence>
<dbReference type="InterPro" id="IPR000357">
    <property type="entry name" value="HEAT"/>
</dbReference>
<evidence type="ECO:0000256" key="2">
    <source>
        <dbReference type="ARBA" id="ARBA00022737"/>
    </source>
</evidence>
<dbReference type="EMBL" id="JAQPOK010000159">
    <property type="protein sequence ID" value="MDJ1181273.1"/>
    <property type="molecule type" value="Genomic_DNA"/>
</dbReference>
<evidence type="ECO:0000256" key="1">
    <source>
        <dbReference type="ARBA" id="ARBA00022549"/>
    </source>
</evidence>
<dbReference type="Gene3D" id="1.25.10.10">
    <property type="entry name" value="Leucine-rich Repeat Variant"/>
    <property type="match status" value="1"/>
</dbReference>